<evidence type="ECO:0000313" key="2">
    <source>
        <dbReference type="EMBL" id="MCI3275276.1"/>
    </source>
</evidence>
<feature type="transmembrane region" description="Helical" evidence="1">
    <location>
        <begin position="101"/>
        <end position="121"/>
    </location>
</feature>
<evidence type="ECO:0000256" key="1">
    <source>
        <dbReference type="SAM" id="Phobius"/>
    </source>
</evidence>
<sequence length="124" mass="13262">MLELARQPQSAQVVHGRPALLAGAERPRTVGFSDDYRLLGAIYLVFLGTRSLWQHRPTAPAPKDAGVLYTGLLPTLAWLGGHALLLSRARQALDKPRTRRALGRTTGLVLIGFGLAVAAGSRTG</sequence>
<gene>
    <name evidence="2" type="ORF">MQP27_29755</name>
</gene>
<reference evidence="2" key="1">
    <citation type="submission" date="2022-03" db="EMBL/GenBank/DDBJ databases">
        <title>Streptomyces 7R015 and 7R016 isolated from Barleria lupulina in Thailand.</title>
        <authorList>
            <person name="Kanchanasin P."/>
            <person name="Phongsopitanun W."/>
            <person name="Tanasupawat S."/>
        </authorList>
    </citation>
    <scope>NUCLEOTIDE SEQUENCE</scope>
    <source>
        <strain evidence="2">7R015</strain>
    </source>
</reference>
<proteinExistence type="predicted"/>
<dbReference type="Proteomes" id="UP001165269">
    <property type="component" value="Unassembled WGS sequence"/>
</dbReference>
<organism evidence="2 3">
    <name type="scientific">Streptomyces cylindrosporus</name>
    <dbReference type="NCBI Taxonomy" id="2927583"/>
    <lineage>
        <taxon>Bacteria</taxon>
        <taxon>Bacillati</taxon>
        <taxon>Actinomycetota</taxon>
        <taxon>Actinomycetes</taxon>
        <taxon>Kitasatosporales</taxon>
        <taxon>Streptomycetaceae</taxon>
        <taxon>Streptomyces</taxon>
    </lineage>
</organism>
<protein>
    <submittedName>
        <fullName evidence="2">Uncharacterized protein</fullName>
    </submittedName>
</protein>
<keyword evidence="3" id="KW-1185">Reference proteome</keyword>
<keyword evidence="1" id="KW-0812">Transmembrane</keyword>
<feature type="transmembrane region" description="Helical" evidence="1">
    <location>
        <begin position="36"/>
        <end position="53"/>
    </location>
</feature>
<evidence type="ECO:0000313" key="3">
    <source>
        <dbReference type="Proteomes" id="UP001165269"/>
    </source>
</evidence>
<dbReference type="EMBL" id="JALDAY010000009">
    <property type="protein sequence ID" value="MCI3275276.1"/>
    <property type="molecule type" value="Genomic_DNA"/>
</dbReference>
<comment type="caution">
    <text evidence="2">The sequence shown here is derived from an EMBL/GenBank/DDBJ whole genome shotgun (WGS) entry which is preliminary data.</text>
</comment>
<name>A0ABS9YF63_9ACTN</name>
<keyword evidence="1" id="KW-1133">Transmembrane helix</keyword>
<accession>A0ABS9YF63</accession>
<keyword evidence="1" id="KW-0472">Membrane</keyword>
<feature type="transmembrane region" description="Helical" evidence="1">
    <location>
        <begin position="65"/>
        <end position="89"/>
    </location>
</feature>
<dbReference type="RefSeq" id="WP_242769041.1">
    <property type="nucleotide sequence ID" value="NZ_JALDAY010000009.1"/>
</dbReference>